<accession>A0A8S1E0T0</accession>
<gene>
    <name evidence="2" type="ORF">CLODIP_2_CD00965</name>
</gene>
<dbReference type="GO" id="GO:0006623">
    <property type="term" value="P:protein targeting to vacuole"/>
    <property type="evidence" value="ECO:0007669"/>
    <property type="project" value="InterPro"/>
</dbReference>
<proteinExistence type="predicted"/>
<feature type="region of interest" description="Disordered" evidence="1">
    <location>
        <begin position="1"/>
        <end position="102"/>
    </location>
</feature>
<feature type="compositionally biased region" description="Acidic residues" evidence="1">
    <location>
        <begin position="48"/>
        <end position="60"/>
    </location>
</feature>
<evidence type="ECO:0000313" key="3">
    <source>
        <dbReference type="Proteomes" id="UP000494165"/>
    </source>
</evidence>
<dbReference type="InterPro" id="IPR045111">
    <property type="entry name" value="Vps41/Vps8"/>
</dbReference>
<evidence type="ECO:0000256" key="1">
    <source>
        <dbReference type="SAM" id="MobiDB-lite"/>
    </source>
</evidence>
<dbReference type="PANTHER" id="PTHR12616:SF8">
    <property type="entry name" value="VACUOLAR PROTEIN SORTING-ASSOCIATED PROTEIN 8 HOMOLOG"/>
    <property type="match status" value="1"/>
</dbReference>
<sequence length="230" mass="23805">MADSDAPGKAEGDAERTADALDLDLDELDDTEFDIPPVTVPPSLESILNDDEGHDSDPEEGSQPPFLLAPEAGLETSSQCSSEGRSRSSRGRRASPMGRSSASGNVLRHVVLKGLTTQINAASERSGAGTATAACGGGGCVCVGTSHGAVLVFDATQKLRFLLEAAEGGGAVTCLAASGDGGRLLVGHDKGLIRMFDMKDGRLLRTLTDAHAPATAVLHVKVIFCFRLVF</sequence>
<dbReference type="SUPFAM" id="SSF50998">
    <property type="entry name" value="Quinoprotein alcohol dehydrogenase-like"/>
    <property type="match status" value="1"/>
</dbReference>
<reference evidence="2 3" key="1">
    <citation type="submission" date="2020-04" db="EMBL/GenBank/DDBJ databases">
        <authorList>
            <person name="Alioto T."/>
            <person name="Alioto T."/>
            <person name="Gomez Garrido J."/>
        </authorList>
    </citation>
    <scope>NUCLEOTIDE SEQUENCE [LARGE SCALE GENOMIC DNA]</scope>
</reference>
<dbReference type="Proteomes" id="UP000494165">
    <property type="component" value="Unassembled WGS sequence"/>
</dbReference>
<evidence type="ECO:0000313" key="2">
    <source>
        <dbReference type="EMBL" id="CAB3387946.1"/>
    </source>
</evidence>
<dbReference type="Pfam" id="PF23410">
    <property type="entry name" value="Beta-prop_VPS8"/>
    <property type="match status" value="1"/>
</dbReference>
<dbReference type="PANTHER" id="PTHR12616">
    <property type="entry name" value="VACUOLAR PROTEIN SORTING VPS41"/>
    <property type="match status" value="1"/>
</dbReference>
<comment type="caution">
    <text evidence="2">The sequence shown here is derived from an EMBL/GenBank/DDBJ whole genome shotgun (WGS) entry which is preliminary data.</text>
</comment>
<protein>
    <recommendedName>
        <fullName evidence="4">Anaphase-promoting complex subunit 4 WD40 domain-containing protein</fullName>
    </recommendedName>
</protein>
<organism evidence="2 3">
    <name type="scientific">Cloeon dipterum</name>
    <dbReference type="NCBI Taxonomy" id="197152"/>
    <lineage>
        <taxon>Eukaryota</taxon>
        <taxon>Metazoa</taxon>
        <taxon>Ecdysozoa</taxon>
        <taxon>Arthropoda</taxon>
        <taxon>Hexapoda</taxon>
        <taxon>Insecta</taxon>
        <taxon>Pterygota</taxon>
        <taxon>Palaeoptera</taxon>
        <taxon>Ephemeroptera</taxon>
        <taxon>Pisciforma</taxon>
        <taxon>Baetidae</taxon>
        <taxon>Cloeon</taxon>
    </lineage>
</organism>
<dbReference type="EMBL" id="CADEPI010000652">
    <property type="protein sequence ID" value="CAB3387946.1"/>
    <property type="molecule type" value="Genomic_DNA"/>
</dbReference>
<dbReference type="InterPro" id="IPR011047">
    <property type="entry name" value="Quinoprotein_ADH-like_sf"/>
</dbReference>
<name>A0A8S1E0T0_9INSE</name>
<dbReference type="AlphaFoldDB" id="A0A8S1E0T0"/>
<feature type="compositionally biased region" description="Basic and acidic residues" evidence="1">
    <location>
        <begin position="1"/>
        <end position="19"/>
    </location>
</feature>
<dbReference type="GO" id="GO:0005770">
    <property type="term" value="C:late endosome"/>
    <property type="evidence" value="ECO:0007669"/>
    <property type="project" value="TreeGrafter"/>
</dbReference>
<dbReference type="GO" id="GO:0030897">
    <property type="term" value="C:HOPS complex"/>
    <property type="evidence" value="ECO:0007669"/>
    <property type="project" value="TreeGrafter"/>
</dbReference>
<dbReference type="GO" id="GO:0034058">
    <property type="term" value="P:endosomal vesicle fusion"/>
    <property type="evidence" value="ECO:0007669"/>
    <property type="project" value="TreeGrafter"/>
</dbReference>
<keyword evidence="3" id="KW-1185">Reference proteome</keyword>
<dbReference type="InterPro" id="IPR015943">
    <property type="entry name" value="WD40/YVTN_repeat-like_dom_sf"/>
</dbReference>
<evidence type="ECO:0008006" key="4">
    <source>
        <dbReference type="Google" id="ProtNLM"/>
    </source>
</evidence>
<dbReference type="Gene3D" id="2.130.10.10">
    <property type="entry name" value="YVTN repeat-like/Quinoprotein amine dehydrogenase"/>
    <property type="match status" value="1"/>
</dbReference>
<feature type="compositionally biased region" description="Acidic residues" evidence="1">
    <location>
        <begin position="21"/>
        <end position="33"/>
    </location>
</feature>
<dbReference type="OrthoDB" id="289913at2759"/>